<protein>
    <submittedName>
        <fullName evidence="2">DUF3578 domain-containing protein</fullName>
    </submittedName>
</protein>
<organism evidence="2 3">
    <name type="scientific">Geodermatophilus normandii</name>
    <dbReference type="NCBI Taxonomy" id="1137989"/>
    <lineage>
        <taxon>Bacteria</taxon>
        <taxon>Bacillati</taxon>
        <taxon>Actinomycetota</taxon>
        <taxon>Actinomycetes</taxon>
        <taxon>Geodermatophilales</taxon>
        <taxon>Geodermatophilaceae</taxon>
        <taxon>Geodermatophilus</taxon>
    </lineage>
</organism>
<accession>A0A6P0GL67</accession>
<dbReference type="Pfam" id="PF13020">
    <property type="entry name" value="NOV_C"/>
    <property type="match status" value="1"/>
</dbReference>
<comment type="caution">
    <text evidence="2">The sequence shown here is derived from an EMBL/GenBank/DDBJ whole genome shotgun (WGS) entry which is preliminary data.</text>
</comment>
<feature type="domain" description="Protein NO VEIN C-terminal" evidence="1">
    <location>
        <begin position="118"/>
        <end position="181"/>
    </location>
</feature>
<proteinExistence type="predicted"/>
<evidence type="ECO:0000313" key="2">
    <source>
        <dbReference type="EMBL" id="NEM07731.1"/>
    </source>
</evidence>
<name>A0A6P0GL67_9ACTN</name>
<dbReference type="AlphaFoldDB" id="A0A6P0GL67"/>
<reference evidence="2 3" key="1">
    <citation type="submission" date="2019-12" db="EMBL/GenBank/DDBJ databases">
        <title>WGS of CPCC 203550 I12A-02606.</title>
        <authorList>
            <person name="Jiang Z."/>
        </authorList>
    </citation>
    <scope>NUCLEOTIDE SEQUENCE [LARGE SCALE GENOMIC DNA]</scope>
    <source>
        <strain evidence="2 3">I12A-02606</strain>
    </source>
</reference>
<evidence type="ECO:0000313" key="3">
    <source>
        <dbReference type="Proteomes" id="UP000471126"/>
    </source>
</evidence>
<dbReference type="Proteomes" id="UP000471126">
    <property type="component" value="Unassembled WGS sequence"/>
</dbReference>
<gene>
    <name evidence="2" type="ORF">GCU54_17190</name>
</gene>
<evidence type="ECO:0000259" key="1">
    <source>
        <dbReference type="Pfam" id="PF13020"/>
    </source>
</evidence>
<dbReference type="InterPro" id="IPR024975">
    <property type="entry name" value="NOV_C"/>
</dbReference>
<sequence>MEWARTLLADRLASFARGVYDIQLDARSSELGRAYERGNVVALGYPIDAIPSDVRLDEDLQRIAGLLGDVYAADVSAPGETAPEVADVVTAAEEVAEPRRRRPGRGYRLNTAERLAIEQHAVRLACQYLEELQFTTIKDVGSTESYDIDARKEGQRLYVEVKGTVSAGAEVILTKAEVDLHKACYPNTALIVVHSITLARGEKPVASGGILTVISPWAPGDAALTPIAYRYAVEGH</sequence>
<dbReference type="EMBL" id="JAAGWE010000030">
    <property type="protein sequence ID" value="NEM07731.1"/>
    <property type="molecule type" value="Genomic_DNA"/>
</dbReference>